<dbReference type="GO" id="GO:0005634">
    <property type="term" value="C:nucleus"/>
    <property type="evidence" value="ECO:0007669"/>
    <property type="project" value="TreeGrafter"/>
</dbReference>
<dbReference type="GO" id="GO:0016538">
    <property type="term" value="F:cyclin-dependent protein serine/threonine kinase regulator activity"/>
    <property type="evidence" value="ECO:0007669"/>
    <property type="project" value="TreeGrafter"/>
</dbReference>
<dbReference type="PANTHER" id="PTHR15615:SF123">
    <property type="entry name" value="PHO85 CYCLIN-10-RELATED"/>
    <property type="match status" value="1"/>
</dbReference>
<dbReference type="Gene3D" id="1.10.472.10">
    <property type="entry name" value="Cyclin-like"/>
    <property type="match status" value="1"/>
</dbReference>
<name>A0AAV5RSJ0_MAUHU</name>
<organism evidence="2 3">
    <name type="scientific">Maudiozyma humilis</name>
    <name type="common">Sour dough yeast</name>
    <name type="synonym">Kazachstania humilis</name>
    <dbReference type="NCBI Taxonomy" id="51915"/>
    <lineage>
        <taxon>Eukaryota</taxon>
        <taxon>Fungi</taxon>
        <taxon>Dikarya</taxon>
        <taxon>Ascomycota</taxon>
        <taxon>Saccharomycotina</taxon>
        <taxon>Saccharomycetes</taxon>
        <taxon>Saccharomycetales</taxon>
        <taxon>Saccharomycetaceae</taxon>
        <taxon>Maudiozyma</taxon>
    </lineage>
</organism>
<gene>
    <name evidence="2" type="ORF">DAKH74_011500</name>
</gene>
<evidence type="ECO:0008006" key="4">
    <source>
        <dbReference type="Google" id="ProtNLM"/>
    </source>
</evidence>
<dbReference type="PANTHER" id="PTHR15615">
    <property type="match status" value="1"/>
</dbReference>
<accession>A0AAV5RSJ0</accession>
<feature type="compositionally biased region" description="Polar residues" evidence="1">
    <location>
        <begin position="178"/>
        <end position="195"/>
    </location>
</feature>
<sequence>MPRSNSNYSYTLDDEVLGSALGALPHGMRSVHSDEDDGNASVLELPLRASFGELSDDWEGSSSAATTPSIVRPRSSASTSMSTSLTNLQIPHKKVRFDGAIVAPTALPACAGASVSQPHPHVSSKQGVEELIESATSINDFFTANMGRINDFRSSLYADQGGVYRSSAASSNAASNSELTQTPSRSHTASVSNFELSEDDTSVQEDVLDYDIQNNIDFSTTSEGENSQGIDVEAELEINVQKFANLRLVPQNEGGARDAQCTGDCIIPHIAEEQESLQQINEMHVDAALTCLSDTLGAVLQLSQQQNSDAHDETLDSFRMKSIPSVTYEDLLRRVHQKCNFEPVIYLQSAYLLQVLMLGEYTPEDQDTALQHTLQPHHMHRLLIALIRVSCKLVQDKQYSHEYFSKVCGITKRLLTKLEVSLMICLRDKALMARNWDMWHTIERAAALKNKLAA</sequence>
<feature type="compositionally biased region" description="Low complexity" evidence="1">
    <location>
        <begin position="75"/>
        <end position="85"/>
    </location>
</feature>
<dbReference type="EMBL" id="BTGD01000003">
    <property type="protein sequence ID" value="GMM54534.1"/>
    <property type="molecule type" value="Genomic_DNA"/>
</dbReference>
<comment type="caution">
    <text evidence="2">The sequence shown here is derived from an EMBL/GenBank/DDBJ whole genome shotgun (WGS) entry which is preliminary data.</text>
</comment>
<proteinExistence type="predicted"/>
<dbReference type="GO" id="GO:0019901">
    <property type="term" value="F:protein kinase binding"/>
    <property type="evidence" value="ECO:0007669"/>
    <property type="project" value="InterPro"/>
</dbReference>
<evidence type="ECO:0000313" key="2">
    <source>
        <dbReference type="EMBL" id="GMM54534.1"/>
    </source>
</evidence>
<feature type="region of interest" description="Disordered" evidence="1">
    <location>
        <begin position="169"/>
        <end position="202"/>
    </location>
</feature>
<evidence type="ECO:0000256" key="1">
    <source>
        <dbReference type="SAM" id="MobiDB-lite"/>
    </source>
</evidence>
<feature type="region of interest" description="Disordered" evidence="1">
    <location>
        <begin position="56"/>
        <end position="85"/>
    </location>
</feature>
<protein>
    <recommendedName>
        <fullName evidence="4">Cyclin</fullName>
    </recommendedName>
</protein>
<evidence type="ECO:0000313" key="3">
    <source>
        <dbReference type="Proteomes" id="UP001377567"/>
    </source>
</evidence>
<dbReference type="Proteomes" id="UP001377567">
    <property type="component" value="Unassembled WGS sequence"/>
</dbReference>
<dbReference type="InterPro" id="IPR013922">
    <property type="entry name" value="Cyclin_PHO80-like"/>
</dbReference>
<dbReference type="AlphaFoldDB" id="A0AAV5RSJ0"/>
<reference evidence="2 3" key="1">
    <citation type="journal article" date="2023" name="Elife">
        <title>Identification of key yeast species and microbe-microbe interactions impacting larval growth of Drosophila in the wild.</title>
        <authorList>
            <person name="Mure A."/>
            <person name="Sugiura Y."/>
            <person name="Maeda R."/>
            <person name="Honda K."/>
            <person name="Sakurai N."/>
            <person name="Takahashi Y."/>
            <person name="Watada M."/>
            <person name="Katoh T."/>
            <person name="Gotoh A."/>
            <person name="Gotoh Y."/>
            <person name="Taniguchi I."/>
            <person name="Nakamura K."/>
            <person name="Hayashi T."/>
            <person name="Katayama T."/>
            <person name="Uemura T."/>
            <person name="Hattori Y."/>
        </authorList>
    </citation>
    <scope>NUCLEOTIDE SEQUENCE [LARGE SCALE GENOMIC DNA]</scope>
    <source>
        <strain evidence="2 3">KH-74</strain>
    </source>
</reference>
<feature type="compositionally biased region" description="Polar residues" evidence="1">
    <location>
        <begin position="60"/>
        <end position="69"/>
    </location>
</feature>
<dbReference type="Pfam" id="PF08613">
    <property type="entry name" value="Cyclin"/>
    <property type="match status" value="1"/>
</dbReference>
<dbReference type="GO" id="GO:0000307">
    <property type="term" value="C:cyclin-dependent protein kinase holoenzyme complex"/>
    <property type="evidence" value="ECO:0007669"/>
    <property type="project" value="UniProtKB-ARBA"/>
</dbReference>
<keyword evidence="3" id="KW-1185">Reference proteome</keyword>